<keyword evidence="6" id="KW-1185">Reference proteome</keyword>
<reference evidence="5 6" key="1">
    <citation type="submission" date="2022-04" db="EMBL/GenBank/DDBJ databases">
        <title>Chromosome-level reference genomes for two strains of Caenorhabditis briggsae: an improved platform for comparative genomics.</title>
        <authorList>
            <person name="Stevens L."/>
            <person name="Andersen E."/>
        </authorList>
    </citation>
    <scope>NUCLEOTIDE SEQUENCE [LARGE SCALE GENOMIC DNA]</scope>
    <source>
        <strain evidence="5">VX34</strain>
        <tissue evidence="5">Whole-organism</tissue>
    </source>
</reference>
<evidence type="ECO:0008006" key="7">
    <source>
        <dbReference type="Google" id="ProtNLM"/>
    </source>
</evidence>
<dbReference type="Pfam" id="PF05721">
    <property type="entry name" value="PhyH"/>
    <property type="match status" value="2"/>
</dbReference>
<dbReference type="Gene3D" id="2.60.120.620">
    <property type="entry name" value="q2cbj1_9rhob like domain"/>
    <property type="match status" value="2"/>
</dbReference>
<evidence type="ECO:0000256" key="2">
    <source>
        <dbReference type="ARBA" id="ARBA00022723"/>
    </source>
</evidence>
<dbReference type="SUPFAM" id="SSF51197">
    <property type="entry name" value="Clavaminate synthase-like"/>
    <property type="match status" value="2"/>
</dbReference>
<dbReference type="GO" id="GO:0046872">
    <property type="term" value="F:metal ion binding"/>
    <property type="evidence" value="ECO:0007669"/>
    <property type="project" value="UniProtKB-KW"/>
</dbReference>
<dbReference type="EMBL" id="CP092623">
    <property type="protein sequence ID" value="UMM26350.1"/>
    <property type="molecule type" value="Genomic_DNA"/>
</dbReference>
<dbReference type="Proteomes" id="UP000829354">
    <property type="component" value="Chromosome IV"/>
</dbReference>
<proteinExistence type="inferred from homology"/>
<comment type="cofactor">
    <cofactor evidence="1">
        <name>Fe cation</name>
        <dbReference type="ChEBI" id="CHEBI:24875"/>
    </cofactor>
</comment>
<dbReference type="PANTHER" id="PTHR20883">
    <property type="entry name" value="PHYTANOYL-COA DIOXYGENASE DOMAIN CONTAINING 1"/>
    <property type="match status" value="1"/>
</dbReference>
<evidence type="ECO:0000313" key="6">
    <source>
        <dbReference type="Proteomes" id="UP000829354"/>
    </source>
</evidence>
<comment type="similarity">
    <text evidence="4">Belongs to the PhyH family. PHYHD1 subfamily.</text>
</comment>
<sequence>MSDLRQNFERDGFVVIENVFNDQEIEEMKGAIGKIVEDMNLAEHPKSVFSTYDEDKHAADSYFLNSSDKIRFFFEEGAVDKDGELTVPKDKALNKIGHGLHFLDPTFKKMTFNSKIQKIFEGIGYQEPEVVQSMYIFKQPKIGGAVTDHVDSTFLRVNPIDHLTGVWIAIDEASVENGCLSFIPGSHKDTSTSDYRFVRTHDTTGGPLLKFIGTRPTYDQSKFQHVPISKGSLILIHGLVVHKSEANTSDKSRHAYTIHVMEKQNTEWSKDNWLQETEQYKFPNLYKHDRLIPPTYDQSKFQHVPISKGSLILIHGLVVHKSEANTSDNSRHAYAIHVMEKRNTKWSEDNFLQETENYKFPNLYNQ</sequence>
<evidence type="ECO:0000256" key="3">
    <source>
        <dbReference type="ARBA" id="ARBA00023004"/>
    </source>
</evidence>
<keyword evidence="3" id="KW-0408">Iron</keyword>
<keyword evidence="2" id="KW-0479">Metal-binding</keyword>
<accession>A0AAE9ERL6</accession>
<evidence type="ECO:0000256" key="1">
    <source>
        <dbReference type="ARBA" id="ARBA00001962"/>
    </source>
</evidence>
<name>A0AAE9ERL6_CAEBR</name>
<dbReference type="PANTHER" id="PTHR20883:SF15">
    <property type="entry name" value="PHYTANOYL-COA DIOXYGENASE DOMAIN-CONTAINING PROTEIN 1"/>
    <property type="match status" value="1"/>
</dbReference>
<dbReference type="AlphaFoldDB" id="A0AAE9ERL6"/>
<gene>
    <name evidence="5" type="ORF">L5515_010092</name>
</gene>
<evidence type="ECO:0000313" key="5">
    <source>
        <dbReference type="EMBL" id="UMM26350.1"/>
    </source>
</evidence>
<evidence type="ECO:0000256" key="4">
    <source>
        <dbReference type="ARBA" id="ARBA00038356"/>
    </source>
</evidence>
<protein>
    <recommendedName>
        <fullName evidence="7">Phytanoyl-CoA dioxygenase domain-containing protein 1 homolog</fullName>
    </recommendedName>
</protein>
<organism evidence="5 6">
    <name type="scientific">Caenorhabditis briggsae</name>
    <dbReference type="NCBI Taxonomy" id="6238"/>
    <lineage>
        <taxon>Eukaryota</taxon>
        <taxon>Metazoa</taxon>
        <taxon>Ecdysozoa</taxon>
        <taxon>Nematoda</taxon>
        <taxon>Chromadorea</taxon>
        <taxon>Rhabditida</taxon>
        <taxon>Rhabditina</taxon>
        <taxon>Rhabditomorpha</taxon>
        <taxon>Rhabditoidea</taxon>
        <taxon>Rhabditidae</taxon>
        <taxon>Peloderinae</taxon>
        <taxon>Caenorhabditis</taxon>
    </lineage>
</organism>
<dbReference type="InterPro" id="IPR008775">
    <property type="entry name" value="Phytyl_CoA_dOase-like"/>
</dbReference>